<protein>
    <submittedName>
        <fullName evidence="1">Uncharacterized protein</fullName>
    </submittedName>
</protein>
<comment type="caution">
    <text evidence="1">The sequence shown here is derived from an EMBL/GenBank/DDBJ whole genome shotgun (WGS) entry which is preliminary data.</text>
</comment>
<dbReference type="PANTHER" id="PTHR21192:SF2">
    <property type="entry name" value="NADH DEHYDROGENASE [UBIQUINONE] 1 ALPHA SUBCOMPLEX ASSEMBLY FACTOR 3"/>
    <property type="match status" value="1"/>
</dbReference>
<dbReference type="Gene3D" id="3.40.1230.10">
    <property type="entry name" value="MTH938-like"/>
    <property type="match status" value="1"/>
</dbReference>
<dbReference type="EMBL" id="JACIDH010000018">
    <property type="protein sequence ID" value="MBB3880610.1"/>
    <property type="molecule type" value="Genomic_DNA"/>
</dbReference>
<evidence type="ECO:0000313" key="2">
    <source>
        <dbReference type="Proteomes" id="UP000538670"/>
    </source>
</evidence>
<dbReference type="InterPro" id="IPR036748">
    <property type="entry name" value="MTH938-like_sf"/>
</dbReference>
<evidence type="ECO:0000313" key="1">
    <source>
        <dbReference type="EMBL" id="MBB3880610.1"/>
    </source>
</evidence>
<keyword evidence="2" id="KW-1185">Reference proteome</keyword>
<dbReference type="InterPro" id="IPR007523">
    <property type="entry name" value="NDUFAF3/AAMDC"/>
</dbReference>
<dbReference type="AlphaFoldDB" id="A0A7W6AD39"/>
<organism evidence="1 2">
    <name type="scientific">Sphingomonas pseudosanguinis</name>
    <dbReference type="NCBI Taxonomy" id="413712"/>
    <lineage>
        <taxon>Bacteria</taxon>
        <taxon>Pseudomonadati</taxon>
        <taxon>Pseudomonadota</taxon>
        <taxon>Alphaproteobacteria</taxon>
        <taxon>Sphingomonadales</taxon>
        <taxon>Sphingomonadaceae</taxon>
        <taxon>Sphingomonas</taxon>
    </lineage>
</organism>
<accession>A0A7W6AD39</accession>
<sequence length="128" mass="13570">MSDSIRITRDPTAPGPIVRGFAANGYRVGEIAYPALLLSPDWHEPWSPPAFDALDTASVQALIDEAPEFLLLGTGAELRRPPAAFRAAMEAAGLGVEAMDSRAAARAWGVLRSEGRKIVAALYPLDAA</sequence>
<dbReference type="RefSeq" id="WP_183952658.1">
    <property type="nucleotide sequence ID" value="NZ_CP189888.1"/>
</dbReference>
<reference evidence="1 2" key="1">
    <citation type="submission" date="2020-08" db="EMBL/GenBank/DDBJ databases">
        <title>Genomic Encyclopedia of Type Strains, Phase IV (KMG-IV): sequencing the most valuable type-strain genomes for metagenomic binning, comparative biology and taxonomic classification.</title>
        <authorList>
            <person name="Goeker M."/>
        </authorList>
    </citation>
    <scope>NUCLEOTIDE SEQUENCE [LARGE SCALE GENOMIC DNA]</scope>
    <source>
        <strain evidence="1 2">DSM 19512</strain>
    </source>
</reference>
<dbReference type="SUPFAM" id="SSF64076">
    <property type="entry name" value="MTH938-like"/>
    <property type="match status" value="1"/>
</dbReference>
<dbReference type="PANTHER" id="PTHR21192">
    <property type="entry name" value="NUCLEAR PROTEIN E3-3"/>
    <property type="match status" value="1"/>
</dbReference>
<dbReference type="Pfam" id="PF04430">
    <property type="entry name" value="DUF498"/>
    <property type="match status" value="1"/>
</dbReference>
<name>A0A7W6AD39_9SPHN</name>
<gene>
    <name evidence="1" type="ORF">GGR48_003058</name>
</gene>
<dbReference type="Proteomes" id="UP000538670">
    <property type="component" value="Unassembled WGS sequence"/>
</dbReference>
<proteinExistence type="predicted"/>